<organism evidence="1 2">
    <name type="scientific">Pterulicium gracile</name>
    <dbReference type="NCBI Taxonomy" id="1884261"/>
    <lineage>
        <taxon>Eukaryota</taxon>
        <taxon>Fungi</taxon>
        <taxon>Dikarya</taxon>
        <taxon>Basidiomycota</taxon>
        <taxon>Agaricomycotina</taxon>
        <taxon>Agaricomycetes</taxon>
        <taxon>Agaricomycetidae</taxon>
        <taxon>Agaricales</taxon>
        <taxon>Pleurotineae</taxon>
        <taxon>Pterulaceae</taxon>
        <taxon>Pterulicium</taxon>
    </lineage>
</organism>
<keyword evidence="2" id="KW-1185">Reference proteome</keyword>
<dbReference type="Proteomes" id="UP000305067">
    <property type="component" value="Unassembled WGS sequence"/>
</dbReference>
<name>A0A5C3QJX9_9AGAR</name>
<dbReference type="AlphaFoldDB" id="A0A5C3QJX9"/>
<proteinExistence type="predicted"/>
<evidence type="ECO:0000313" key="2">
    <source>
        <dbReference type="Proteomes" id="UP000305067"/>
    </source>
</evidence>
<evidence type="ECO:0000313" key="1">
    <source>
        <dbReference type="EMBL" id="TFL01450.1"/>
    </source>
</evidence>
<accession>A0A5C3QJX9</accession>
<protein>
    <submittedName>
        <fullName evidence="1">Uncharacterized protein</fullName>
    </submittedName>
</protein>
<dbReference type="EMBL" id="ML178825">
    <property type="protein sequence ID" value="TFL01450.1"/>
    <property type="molecule type" value="Genomic_DNA"/>
</dbReference>
<gene>
    <name evidence="1" type="ORF">BDV98DRAFT_593333</name>
</gene>
<reference evidence="1 2" key="1">
    <citation type="journal article" date="2019" name="Nat. Ecol. Evol.">
        <title>Megaphylogeny resolves global patterns of mushroom evolution.</title>
        <authorList>
            <person name="Varga T."/>
            <person name="Krizsan K."/>
            <person name="Foldi C."/>
            <person name="Dima B."/>
            <person name="Sanchez-Garcia M."/>
            <person name="Sanchez-Ramirez S."/>
            <person name="Szollosi G.J."/>
            <person name="Szarkandi J.G."/>
            <person name="Papp V."/>
            <person name="Albert L."/>
            <person name="Andreopoulos W."/>
            <person name="Angelini C."/>
            <person name="Antonin V."/>
            <person name="Barry K.W."/>
            <person name="Bougher N.L."/>
            <person name="Buchanan P."/>
            <person name="Buyck B."/>
            <person name="Bense V."/>
            <person name="Catcheside P."/>
            <person name="Chovatia M."/>
            <person name="Cooper J."/>
            <person name="Damon W."/>
            <person name="Desjardin D."/>
            <person name="Finy P."/>
            <person name="Geml J."/>
            <person name="Haridas S."/>
            <person name="Hughes K."/>
            <person name="Justo A."/>
            <person name="Karasinski D."/>
            <person name="Kautmanova I."/>
            <person name="Kiss B."/>
            <person name="Kocsube S."/>
            <person name="Kotiranta H."/>
            <person name="LaButti K.M."/>
            <person name="Lechner B.E."/>
            <person name="Liimatainen K."/>
            <person name="Lipzen A."/>
            <person name="Lukacs Z."/>
            <person name="Mihaltcheva S."/>
            <person name="Morgado L.N."/>
            <person name="Niskanen T."/>
            <person name="Noordeloos M.E."/>
            <person name="Ohm R.A."/>
            <person name="Ortiz-Santana B."/>
            <person name="Ovrebo C."/>
            <person name="Racz N."/>
            <person name="Riley R."/>
            <person name="Savchenko A."/>
            <person name="Shiryaev A."/>
            <person name="Soop K."/>
            <person name="Spirin V."/>
            <person name="Szebenyi C."/>
            <person name="Tomsovsky M."/>
            <person name="Tulloss R.E."/>
            <person name="Uehling J."/>
            <person name="Grigoriev I.V."/>
            <person name="Vagvolgyi C."/>
            <person name="Papp T."/>
            <person name="Martin F.M."/>
            <person name="Miettinen O."/>
            <person name="Hibbett D.S."/>
            <person name="Nagy L.G."/>
        </authorList>
    </citation>
    <scope>NUCLEOTIDE SEQUENCE [LARGE SCALE GENOMIC DNA]</scope>
    <source>
        <strain evidence="1 2">CBS 309.79</strain>
    </source>
</reference>
<sequence length="104" mass="11522">MNRLRIAWGDLLPSVNQPEAHGFEIYCRLFDHYQAFDNVVGAAEQPKSLLKQIGLDITRGDIRALGGVPGIFIDGDQQDSELIQIDGRVVFDLLSKRQLAGRSG</sequence>